<comment type="similarity">
    <text evidence="2 6">Belongs to the FKBP-type PPIase family.</text>
</comment>
<comment type="catalytic activity">
    <reaction evidence="1 5 6">
        <text>[protein]-peptidylproline (omega=180) = [protein]-peptidylproline (omega=0)</text>
        <dbReference type="Rhea" id="RHEA:16237"/>
        <dbReference type="Rhea" id="RHEA-COMP:10747"/>
        <dbReference type="Rhea" id="RHEA-COMP:10748"/>
        <dbReference type="ChEBI" id="CHEBI:83833"/>
        <dbReference type="ChEBI" id="CHEBI:83834"/>
        <dbReference type="EC" id="5.2.1.8"/>
    </reaction>
</comment>
<dbReference type="InterPro" id="IPR000774">
    <property type="entry name" value="PPIase_FKBP_N"/>
</dbReference>
<protein>
    <recommendedName>
        <fullName evidence="6">Peptidyl-prolyl cis-trans isomerase</fullName>
        <ecNumber evidence="6">5.2.1.8</ecNumber>
    </recommendedName>
</protein>
<dbReference type="InterPro" id="IPR001179">
    <property type="entry name" value="PPIase_FKBP_dom"/>
</dbReference>
<dbReference type="PROSITE" id="PS50059">
    <property type="entry name" value="FKBP_PPIASE"/>
    <property type="match status" value="1"/>
</dbReference>
<dbReference type="EC" id="5.2.1.8" evidence="6"/>
<dbReference type="InterPro" id="IPR046357">
    <property type="entry name" value="PPIase_dom_sf"/>
</dbReference>
<name>A0ABS9NKJ1_9NEIS</name>
<dbReference type="InterPro" id="IPR036944">
    <property type="entry name" value="PPIase_FKBP_N_sf"/>
</dbReference>
<feature type="domain" description="PPIase FKBP-type" evidence="9">
    <location>
        <begin position="177"/>
        <end position="264"/>
    </location>
</feature>
<dbReference type="Gene3D" id="3.10.50.40">
    <property type="match status" value="1"/>
</dbReference>
<organism evidence="10 11">
    <name type="scientific">Kingella pumchi</name>
    <dbReference type="NCBI Taxonomy" id="2779506"/>
    <lineage>
        <taxon>Bacteria</taxon>
        <taxon>Pseudomonadati</taxon>
        <taxon>Pseudomonadota</taxon>
        <taxon>Betaproteobacteria</taxon>
        <taxon>Neisseriales</taxon>
        <taxon>Neisseriaceae</taxon>
        <taxon>Kingella</taxon>
    </lineage>
</organism>
<dbReference type="Gene3D" id="1.10.287.460">
    <property type="entry name" value="Peptidyl-prolyl cis-trans isomerase, FKBP-type, N-terminal domain"/>
    <property type="match status" value="1"/>
</dbReference>
<evidence type="ECO:0000256" key="6">
    <source>
        <dbReference type="RuleBase" id="RU003915"/>
    </source>
</evidence>
<keyword evidence="4 5" id="KW-0413">Isomerase</keyword>
<dbReference type="Pfam" id="PF00254">
    <property type="entry name" value="FKBP_C"/>
    <property type="match status" value="1"/>
</dbReference>
<comment type="caution">
    <text evidence="10">The sequence shown here is derived from an EMBL/GenBank/DDBJ whole genome shotgun (WGS) entry which is preliminary data.</text>
</comment>
<feature type="region of interest" description="Disordered" evidence="7">
    <location>
        <begin position="34"/>
        <end position="53"/>
    </location>
</feature>
<evidence type="ECO:0000313" key="11">
    <source>
        <dbReference type="Proteomes" id="UP001298424"/>
    </source>
</evidence>
<dbReference type="EMBL" id="JAKOOW010000006">
    <property type="protein sequence ID" value="MCG6503311.1"/>
    <property type="molecule type" value="Genomic_DNA"/>
</dbReference>
<keyword evidence="3 5" id="KW-0697">Rotamase</keyword>
<evidence type="ECO:0000256" key="4">
    <source>
        <dbReference type="ARBA" id="ARBA00023235"/>
    </source>
</evidence>
<dbReference type="SUPFAM" id="SSF54534">
    <property type="entry name" value="FKBP-like"/>
    <property type="match status" value="1"/>
</dbReference>
<dbReference type="PANTHER" id="PTHR43811:SF57">
    <property type="entry name" value="FKBP-TYPE PEPTIDYL-PROLYL CIS-TRANS ISOMERASE FKPA-RELATED"/>
    <property type="match status" value="1"/>
</dbReference>
<accession>A0ABS9NKJ1</accession>
<evidence type="ECO:0000256" key="5">
    <source>
        <dbReference type="PROSITE-ProRule" id="PRU00277"/>
    </source>
</evidence>
<evidence type="ECO:0000256" key="3">
    <source>
        <dbReference type="ARBA" id="ARBA00023110"/>
    </source>
</evidence>
<dbReference type="Proteomes" id="UP001298424">
    <property type="component" value="Unassembled WGS sequence"/>
</dbReference>
<evidence type="ECO:0000256" key="2">
    <source>
        <dbReference type="ARBA" id="ARBA00006577"/>
    </source>
</evidence>
<keyword evidence="11" id="KW-1185">Reference proteome</keyword>
<evidence type="ECO:0000256" key="7">
    <source>
        <dbReference type="SAM" id="MobiDB-lite"/>
    </source>
</evidence>
<dbReference type="PROSITE" id="PS51257">
    <property type="entry name" value="PROKAR_LIPOPROTEIN"/>
    <property type="match status" value="1"/>
</dbReference>
<sequence>MKHNRTLLAGALAAVFALAACQQQVQNNAASGAAAPAPAASGASGAAPAASGAAAPAGLDTEAKQVSYLIGYELGKSPVVAELKSNGVEIDTKVLAEAIAESLDGKPSKISEQQAQQLSESLSKKAAEVAEKKAGEAKAAGEKFLEENKGKEGVKTTASGLQYKVNKEGSGAQAAKGDVVSVEYEGRLTNGEVFDTNKGQDAFAVPLVDNTVIQGWIEGLQLMKEGGEYTLYIPANLAYGERAPSPKIPANSVLVFDIKVNKVEKGAAKKLLQGMQQQQQQ</sequence>
<evidence type="ECO:0000256" key="1">
    <source>
        <dbReference type="ARBA" id="ARBA00000971"/>
    </source>
</evidence>
<dbReference type="RefSeq" id="WP_238745556.1">
    <property type="nucleotide sequence ID" value="NZ_JAKOOW010000006.1"/>
</dbReference>
<keyword evidence="8" id="KW-0732">Signal</keyword>
<feature type="chain" id="PRO_5046033968" description="Peptidyl-prolyl cis-trans isomerase" evidence="8">
    <location>
        <begin position="20"/>
        <end position="281"/>
    </location>
</feature>
<evidence type="ECO:0000256" key="8">
    <source>
        <dbReference type="SAM" id="SignalP"/>
    </source>
</evidence>
<gene>
    <name evidence="10" type="ORF">MB824_02210</name>
</gene>
<dbReference type="Pfam" id="PF01346">
    <property type="entry name" value="FKBP_N"/>
    <property type="match status" value="1"/>
</dbReference>
<dbReference type="GO" id="GO:0016853">
    <property type="term" value="F:isomerase activity"/>
    <property type="evidence" value="ECO:0007669"/>
    <property type="project" value="UniProtKB-KW"/>
</dbReference>
<reference evidence="10 11" key="1">
    <citation type="submission" date="2022-02" db="EMBL/GenBank/DDBJ databases">
        <title>Genome sequence data of Kingella unionensis sp. nov. strain CICC 24913 (CCUG 75125).</title>
        <authorList>
            <person name="Xiao M."/>
        </authorList>
    </citation>
    <scope>NUCLEOTIDE SEQUENCE [LARGE SCALE GENOMIC DNA]</scope>
    <source>
        <strain evidence="10 11">CICC 24913</strain>
    </source>
</reference>
<dbReference type="PANTHER" id="PTHR43811">
    <property type="entry name" value="FKBP-TYPE PEPTIDYL-PROLYL CIS-TRANS ISOMERASE FKPA"/>
    <property type="match status" value="1"/>
</dbReference>
<proteinExistence type="inferred from homology"/>
<feature type="signal peptide" evidence="8">
    <location>
        <begin position="1"/>
        <end position="19"/>
    </location>
</feature>
<evidence type="ECO:0000313" key="10">
    <source>
        <dbReference type="EMBL" id="MCG6503311.1"/>
    </source>
</evidence>
<evidence type="ECO:0000259" key="9">
    <source>
        <dbReference type="PROSITE" id="PS50059"/>
    </source>
</evidence>